<dbReference type="Proteomes" id="UP000654075">
    <property type="component" value="Unassembled WGS sequence"/>
</dbReference>
<dbReference type="EMBL" id="CAJNNV010003586">
    <property type="protein sequence ID" value="CAE8589263.1"/>
    <property type="molecule type" value="Genomic_DNA"/>
</dbReference>
<sequence length="106" mass="11635">SPFDFLPGLASAAAVSAAEASVLWDLRDGLADACLDGEAEQISEVLRRHLDFARLRTRPDGSLGEESRQSTASFLWRAEADLVSDYWERQMASDAVAKAPEQRLPE</sequence>
<keyword evidence="2" id="KW-1185">Reference proteome</keyword>
<feature type="non-terminal residue" evidence="1">
    <location>
        <position position="1"/>
    </location>
</feature>
<organism evidence="1 2">
    <name type="scientific">Polarella glacialis</name>
    <name type="common">Dinoflagellate</name>
    <dbReference type="NCBI Taxonomy" id="89957"/>
    <lineage>
        <taxon>Eukaryota</taxon>
        <taxon>Sar</taxon>
        <taxon>Alveolata</taxon>
        <taxon>Dinophyceae</taxon>
        <taxon>Suessiales</taxon>
        <taxon>Suessiaceae</taxon>
        <taxon>Polarella</taxon>
    </lineage>
</organism>
<reference evidence="1" key="1">
    <citation type="submission" date="2021-02" db="EMBL/GenBank/DDBJ databases">
        <authorList>
            <person name="Dougan E. K."/>
            <person name="Rhodes N."/>
            <person name="Thang M."/>
            <person name="Chan C."/>
        </authorList>
    </citation>
    <scope>NUCLEOTIDE SEQUENCE</scope>
</reference>
<evidence type="ECO:0000313" key="2">
    <source>
        <dbReference type="Proteomes" id="UP000654075"/>
    </source>
</evidence>
<proteinExistence type="predicted"/>
<dbReference type="AlphaFoldDB" id="A0A813DQ71"/>
<protein>
    <submittedName>
        <fullName evidence="1">Uncharacterized protein</fullName>
    </submittedName>
</protein>
<accession>A0A813DQ71</accession>
<comment type="caution">
    <text evidence="1">The sequence shown here is derived from an EMBL/GenBank/DDBJ whole genome shotgun (WGS) entry which is preliminary data.</text>
</comment>
<feature type="non-terminal residue" evidence="1">
    <location>
        <position position="106"/>
    </location>
</feature>
<name>A0A813DQ71_POLGL</name>
<gene>
    <name evidence="1" type="ORF">PGLA1383_LOCUS8034</name>
</gene>
<evidence type="ECO:0000313" key="1">
    <source>
        <dbReference type="EMBL" id="CAE8589263.1"/>
    </source>
</evidence>